<dbReference type="Gene3D" id="2.30.30.850">
    <property type="match status" value="1"/>
</dbReference>
<dbReference type="STRING" id="9755.ENSPCTP00005032037"/>
<evidence type="ECO:0000256" key="1">
    <source>
        <dbReference type="SAM" id="MobiDB-lite"/>
    </source>
</evidence>
<name>A0A455BJ78_PHYMC</name>
<organism evidence="2 3">
    <name type="scientific">Physeter macrocephalus</name>
    <name type="common">Sperm whale</name>
    <name type="synonym">Physeter catodon</name>
    <dbReference type="NCBI Taxonomy" id="9755"/>
    <lineage>
        <taxon>Eukaryota</taxon>
        <taxon>Metazoa</taxon>
        <taxon>Chordata</taxon>
        <taxon>Craniata</taxon>
        <taxon>Vertebrata</taxon>
        <taxon>Euteleostomi</taxon>
        <taxon>Mammalia</taxon>
        <taxon>Eutheria</taxon>
        <taxon>Laurasiatheria</taxon>
        <taxon>Artiodactyla</taxon>
        <taxon>Whippomorpha</taxon>
        <taxon>Cetacea</taxon>
        <taxon>Odontoceti</taxon>
        <taxon>Physeteridae</taxon>
        <taxon>Physeter</taxon>
    </lineage>
</organism>
<gene>
    <name evidence="3" type="primary">LOC114486063</name>
</gene>
<feature type="compositionally biased region" description="Basic and acidic residues" evidence="1">
    <location>
        <begin position="51"/>
        <end position="60"/>
    </location>
</feature>
<feature type="region of interest" description="Disordered" evidence="1">
    <location>
        <begin position="1"/>
        <end position="25"/>
    </location>
</feature>
<evidence type="ECO:0000313" key="3">
    <source>
        <dbReference type="RefSeq" id="XP_028343986.1"/>
    </source>
</evidence>
<keyword evidence="2" id="KW-1185">Reference proteome</keyword>
<accession>A0A455BJ78</accession>
<dbReference type="RefSeq" id="XP_028343986.1">
    <property type="nucleotide sequence ID" value="XM_028488185.1"/>
</dbReference>
<evidence type="ECO:0008006" key="4">
    <source>
        <dbReference type="Google" id="ProtNLM"/>
    </source>
</evidence>
<dbReference type="Proteomes" id="UP000248484">
    <property type="component" value="Chromosome 4"/>
</dbReference>
<sequence length="522" mass="57334">MAVGWASDTLSRRCPRIGAGDGAQEVTGVETLNAAAQETKSCSAENSSSSQDKDPQWDVHPKNQLQPWWVGPYQVLLVTCSSVKSTGVKLWIHCTWLKLASDPTTSPQSSAVTEKTTTTLNESQCSFLQVWTGASVKIKEVSAASWEENTLIRLSQSIARGKNLSNCWICHLKSETIHKNYIPHVIPVTEFYTVPDPITYYNLPPSGLTFQVHLIQEIQNIPTPCFNLSEVISIGGKVTTGPPRSLKFLLKKCDAQNPLNCTLDKCVRAKNDTNLCQKARQVGYHVNGLWKACSGSDPWLDNIISALPKNERIDDTTMGGITCSPPGYIFVCGTGTDSPTQGWAFHCLDSWEIEGSCLLGYFRIPFSLHSLESITSLSKSNTHLKREILEGYDDNIGQSIFGSPIPSARLYVNRDMIHNLSATIGQIAEDIAKSIAAQQASLNSLARVVLDNRIALDFLLAKQGGVCAVAHTTCCTYINTSGEVETRANRIIQKATWLQDVHKEDMHQDLFSWVLSGIGGLF</sequence>
<evidence type="ECO:0000313" key="2">
    <source>
        <dbReference type="Proteomes" id="UP000248484"/>
    </source>
</evidence>
<dbReference type="Pfam" id="PF00429">
    <property type="entry name" value="TLV_coat"/>
    <property type="match status" value="1"/>
</dbReference>
<dbReference type="AlphaFoldDB" id="A0A455BJ78"/>
<feature type="compositionally biased region" description="Polar residues" evidence="1">
    <location>
        <begin position="37"/>
        <end position="50"/>
    </location>
</feature>
<dbReference type="PANTHER" id="PTHR10424:SF74">
    <property type="entry name" value="ENDOGENOUS RETROVIRUS GROUP V MEMBER 2 ENV POLYPROTEIN"/>
    <property type="match status" value="1"/>
</dbReference>
<feature type="region of interest" description="Disordered" evidence="1">
    <location>
        <begin position="37"/>
        <end position="60"/>
    </location>
</feature>
<dbReference type="KEGG" id="pcad:114486063"/>
<dbReference type="OrthoDB" id="9838483at2759"/>
<dbReference type="InterPro" id="IPR018154">
    <property type="entry name" value="TLV/ENV_coat_polyprotein"/>
</dbReference>
<reference evidence="3" key="1">
    <citation type="submission" date="2025-08" db="UniProtKB">
        <authorList>
            <consortium name="RefSeq"/>
        </authorList>
    </citation>
    <scope>IDENTIFICATION</scope>
    <source>
        <tissue evidence="3">Muscle</tissue>
    </source>
</reference>
<proteinExistence type="predicted"/>
<dbReference type="InParanoid" id="A0A455BJ78"/>
<protein>
    <recommendedName>
        <fullName evidence="4">Endogenous retrovirus group V member 2 Env polyprotein-like</fullName>
    </recommendedName>
</protein>
<dbReference type="Gene3D" id="1.10.287.210">
    <property type="match status" value="1"/>
</dbReference>
<dbReference type="SUPFAM" id="SSF58069">
    <property type="entry name" value="Virus ectodomain"/>
    <property type="match status" value="1"/>
</dbReference>
<dbReference type="PANTHER" id="PTHR10424">
    <property type="entry name" value="VIRAL ENVELOPE PROTEIN"/>
    <property type="match status" value="1"/>
</dbReference>
<dbReference type="GeneID" id="114486063"/>